<reference evidence="2" key="2">
    <citation type="submission" date="2023-05" db="EMBL/GenBank/DDBJ databases">
        <authorList>
            <consortium name="Lawrence Berkeley National Laboratory"/>
            <person name="Steindorff A."/>
            <person name="Hensen N."/>
            <person name="Bonometti L."/>
            <person name="Westerberg I."/>
            <person name="Brannstrom I.O."/>
            <person name="Guillou S."/>
            <person name="Cros-Aarteil S."/>
            <person name="Calhoun S."/>
            <person name="Haridas S."/>
            <person name="Kuo A."/>
            <person name="Mondo S."/>
            <person name="Pangilinan J."/>
            <person name="Riley R."/>
            <person name="Labutti K."/>
            <person name="Andreopoulos B."/>
            <person name="Lipzen A."/>
            <person name="Chen C."/>
            <person name="Yanf M."/>
            <person name="Daum C."/>
            <person name="Ng V."/>
            <person name="Clum A."/>
            <person name="Ohm R."/>
            <person name="Martin F."/>
            <person name="Silar P."/>
            <person name="Natvig D."/>
            <person name="Lalanne C."/>
            <person name="Gautier V."/>
            <person name="Ament-Velasquez S.L."/>
            <person name="Kruys A."/>
            <person name="Hutchinson M.I."/>
            <person name="Powell A.J."/>
            <person name="Barry K."/>
            <person name="Miller A.N."/>
            <person name="Grigoriev I.V."/>
            <person name="Debuchy R."/>
            <person name="Gladieux P."/>
            <person name="Thoren M.H."/>
            <person name="Johannesson H."/>
        </authorList>
    </citation>
    <scope>NUCLEOTIDE SEQUENCE</scope>
    <source>
        <strain evidence="2">CBS 508.74</strain>
    </source>
</reference>
<reference evidence="2" key="1">
    <citation type="journal article" date="2023" name="Mol. Phylogenet. Evol.">
        <title>Genome-scale phylogeny and comparative genomics of the fungal order Sordariales.</title>
        <authorList>
            <person name="Hensen N."/>
            <person name="Bonometti L."/>
            <person name="Westerberg I."/>
            <person name="Brannstrom I.O."/>
            <person name="Guillou S."/>
            <person name="Cros-Aarteil S."/>
            <person name="Calhoun S."/>
            <person name="Haridas S."/>
            <person name="Kuo A."/>
            <person name="Mondo S."/>
            <person name="Pangilinan J."/>
            <person name="Riley R."/>
            <person name="LaButti K."/>
            <person name="Andreopoulos B."/>
            <person name="Lipzen A."/>
            <person name="Chen C."/>
            <person name="Yan M."/>
            <person name="Daum C."/>
            <person name="Ng V."/>
            <person name="Clum A."/>
            <person name="Steindorff A."/>
            <person name="Ohm R.A."/>
            <person name="Martin F."/>
            <person name="Silar P."/>
            <person name="Natvig D.O."/>
            <person name="Lalanne C."/>
            <person name="Gautier V."/>
            <person name="Ament-Velasquez S.L."/>
            <person name="Kruys A."/>
            <person name="Hutchinson M.I."/>
            <person name="Powell A.J."/>
            <person name="Barry K."/>
            <person name="Miller A.N."/>
            <person name="Grigoriev I.V."/>
            <person name="Debuchy R."/>
            <person name="Gladieux P."/>
            <person name="Hiltunen Thoren M."/>
            <person name="Johannesson H."/>
        </authorList>
    </citation>
    <scope>NUCLEOTIDE SEQUENCE</scope>
    <source>
        <strain evidence="2">CBS 508.74</strain>
    </source>
</reference>
<dbReference type="RefSeq" id="XP_064665876.1">
    <property type="nucleotide sequence ID" value="XM_064818661.1"/>
</dbReference>
<dbReference type="GO" id="GO:0005737">
    <property type="term" value="C:cytoplasm"/>
    <property type="evidence" value="ECO:0007669"/>
    <property type="project" value="TreeGrafter"/>
</dbReference>
<keyword evidence="3" id="KW-1185">Reference proteome</keyword>
<dbReference type="InterPro" id="IPR036188">
    <property type="entry name" value="FAD/NAD-bd_sf"/>
</dbReference>
<dbReference type="PRINTS" id="PR00411">
    <property type="entry name" value="PNDRDTASEI"/>
</dbReference>
<organism evidence="2 3">
    <name type="scientific">Canariomyces notabilis</name>
    <dbReference type="NCBI Taxonomy" id="2074819"/>
    <lineage>
        <taxon>Eukaryota</taxon>
        <taxon>Fungi</taxon>
        <taxon>Dikarya</taxon>
        <taxon>Ascomycota</taxon>
        <taxon>Pezizomycotina</taxon>
        <taxon>Sordariomycetes</taxon>
        <taxon>Sordariomycetidae</taxon>
        <taxon>Sordariales</taxon>
        <taxon>Chaetomiaceae</taxon>
        <taxon>Canariomyces</taxon>
    </lineage>
</organism>
<evidence type="ECO:0000313" key="2">
    <source>
        <dbReference type="EMBL" id="KAK4108306.1"/>
    </source>
</evidence>
<dbReference type="SUPFAM" id="SSF51905">
    <property type="entry name" value="FAD/NAD(P)-binding domain"/>
    <property type="match status" value="1"/>
</dbReference>
<evidence type="ECO:0000313" key="3">
    <source>
        <dbReference type="Proteomes" id="UP001302812"/>
    </source>
</evidence>
<dbReference type="PRINTS" id="PR00368">
    <property type="entry name" value="FADPNR"/>
</dbReference>
<feature type="domain" description="FAD/NAD(P)-binding" evidence="1">
    <location>
        <begin position="8"/>
        <end position="323"/>
    </location>
</feature>
<dbReference type="Gene3D" id="3.50.50.100">
    <property type="match status" value="1"/>
</dbReference>
<name>A0AAN6QET8_9PEZI</name>
<proteinExistence type="predicted"/>
<dbReference type="Pfam" id="PF07992">
    <property type="entry name" value="Pyr_redox_2"/>
    <property type="match status" value="1"/>
</dbReference>
<dbReference type="FunFam" id="3.50.50.100:FF:000015">
    <property type="entry name" value="Amid-like NADH oxidoreductase, putative"/>
    <property type="match status" value="1"/>
</dbReference>
<sequence length="405" mass="44267">MMGSTFRNIVVIGGSYVGANTAKELACILPATHRVLLVEPHSHFHHLFAFPIDCQPRFAITPSYEHKAFIPFSSLFSSAPDSTRHQVAKARAVSLQANSVTLDREWQGSRTVPFDFLVVATGTRLTAPGTMPHDDKAPSVRYLRSYQNGIRRANSIVIVGGGAVGVQMACDLKEVYPAKQITLVHSRQQLMPVYHEALSDLIKIRFQELGVELVTGSRVVIPQTGFPNNDESQKPFEIQLQDGRVLSADFVIQATGQTPNNQFLQGLEPSSPDSVVNPKNGFIRVLPTMQFQDPKYPHLFAVGDIADSGAHKAARPGMVQAAIAARNIAAMVAGNKPVERLSVAPAGIHLTLGLTRNVLFRNPNKEAGDTEPSITLKDDGQEDMNIDAVWLRRGVVVSNPQDYHL</sequence>
<dbReference type="AlphaFoldDB" id="A0AAN6QET8"/>
<dbReference type="PANTHER" id="PTHR43735:SF11">
    <property type="entry name" value="HYPOTHETICAL OXIDOREDUCTASE (EUROFUNG)"/>
    <property type="match status" value="1"/>
</dbReference>
<evidence type="ECO:0000259" key="1">
    <source>
        <dbReference type="Pfam" id="PF07992"/>
    </source>
</evidence>
<dbReference type="GO" id="GO:0050660">
    <property type="term" value="F:flavin adenine dinucleotide binding"/>
    <property type="evidence" value="ECO:0007669"/>
    <property type="project" value="TreeGrafter"/>
</dbReference>
<dbReference type="EMBL" id="MU853364">
    <property type="protein sequence ID" value="KAK4108306.1"/>
    <property type="molecule type" value="Genomic_DNA"/>
</dbReference>
<dbReference type="GO" id="GO:0004174">
    <property type="term" value="F:electron-transferring-flavoprotein dehydrogenase activity"/>
    <property type="evidence" value="ECO:0007669"/>
    <property type="project" value="TreeGrafter"/>
</dbReference>
<protein>
    <submittedName>
        <fullName evidence="2">FAD/NAD(P)-binding domain-containing protein</fullName>
    </submittedName>
</protein>
<dbReference type="Proteomes" id="UP001302812">
    <property type="component" value="Unassembled WGS sequence"/>
</dbReference>
<dbReference type="InterPro" id="IPR023753">
    <property type="entry name" value="FAD/NAD-binding_dom"/>
</dbReference>
<gene>
    <name evidence="2" type="ORF">N656DRAFT_832425</name>
</gene>
<comment type="caution">
    <text evidence="2">The sequence shown here is derived from an EMBL/GenBank/DDBJ whole genome shotgun (WGS) entry which is preliminary data.</text>
</comment>
<dbReference type="PANTHER" id="PTHR43735">
    <property type="entry name" value="APOPTOSIS-INDUCING FACTOR 1"/>
    <property type="match status" value="1"/>
</dbReference>
<accession>A0AAN6QET8</accession>
<dbReference type="GeneID" id="89942787"/>